<dbReference type="AlphaFoldDB" id="M2M0J5"/>
<feature type="region of interest" description="Disordered" evidence="1">
    <location>
        <begin position="385"/>
        <end position="439"/>
    </location>
</feature>
<dbReference type="HOGENOM" id="CLU_356776_0_0_1"/>
<organism evidence="2 3">
    <name type="scientific">Baudoinia panamericana (strain UAMH 10762)</name>
    <name type="common">Angels' share fungus</name>
    <name type="synonym">Baudoinia compniacensis (strain UAMH 10762)</name>
    <dbReference type="NCBI Taxonomy" id="717646"/>
    <lineage>
        <taxon>Eukaryota</taxon>
        <taxon>Fungi</taxon>
        <taxon>Dikarya</taxon>
        <taxon>Ascomycota</taxon>
        <taxon>Pezizomycotina</taxon>
        <taxon>Dothideomycetes</taxon>
        <taxon>Dothideomycetidae</taxon>
        <taxon>Mycosphaerellales</taxon>
        <taxon>Teratosphaeriaceae</taxon>
        <taxon>Baudoinia</taxon>
    </lineage>
</organism>
<accession>M2M0J5</accession>
<name>M2M0J5_BAUPA</name>
<reference evidence="2 3" key="1">
    <citation type="journal article" date="2012" name="PLoS Pathog.">
        <title>Diverse lifestyles and strategies of plant pathogenesis encoded in the genomes of eighteen Dothideomycetes fungi.</title>
        <authorList>
            <person name="Ohm R.A."/>
            <person name="Feau N."/>
            <person name="Henrissat B."/>
            <person name="Schoch C.L."/>
            <person name="Horwitz B.A."/>
            <person name="Barry K.W."/>
            <person name="Condon B.J."/>
            <person name="Copeland A.C."/>
            <person name="Dhillon B."/>
            <person name="Glaser F."/>
            <person name="Hesse C.N."/>
            <person name="Kosti I."/>
            <person name="LaButti K."/>
            <person name="Lindquist E.A."/>
            <person name="Lucas S."/>
            <person name="Salamov A.A."/>
            <person name="Bradshaw R.E."/>
            <person name="Ciuffetti L."/>
            <person name="Hamelin R.C."/>
            <person name="Kema G.H.J."/>
            <person name="Lawrence C."/>
            <person name="Scott J.A."/>
            <person name="Spatafora J.W."/>
            <person name="Turgeon B.G."/>
            <person name="de Wit P.J.G.M."/>
            <person name="Zhong S."/>
            <person name="Goodwin S.B."/>
            <person name="Grigoriev I.V."/>
        </authorList>
    </citation>
    <scope>NUCLEOTIDE SEQUENCE [LARGE SCALE GENOMIC DNA]</scope>
    <source>
        <strain evidence="2 3">UAMH 10762</strain>
    </source>
</reference>
<feature type="compositionally biased region" description="Polar residues" evidence="1">
    <location>
        <begin position="611"/>
        <end position="622"/>
    </location>
</feature>
<feature type="region of interest" description="Disordered" evidence="1">
    <location>
        <begin position="554"/>
        <end position="578"/>
    </location>
</feature>
<dbReference type="EMBL" id="KB445550">
    <property type="protein sequence ID" value="EMD00508.1"/>
    <property type="molecule type" value="Genomic_DNA"/>
</dbReference>
<evidence type="ECO:0000256" key="1">
    <source>
        <dbReference type="SAM" id="MobiDB-lite"/>
    </source>
</evidence>
<feature type="compositionally biased region" description="Low complexity" evidence="1">
    <location>
        <begin position="633"/>
        <end position="643"/>
    </location>
</feature>
<feature type="compositionally biased region" description="Polar residues" evidence="1">
    <location>
        <begin position="279"/>
        <end position="289"/>
    </location>
</feature>
<feature type="compositionally biased region" description="Polar residues" evidence="1">
    <location>
        <begin position="554"/>
        <end position="563"/>
    </location>
</feature>
<feature type="compositionally biased region" description="Basic and acidic residues" evidence="1">
    <location>
        <begin position="259"/>
        <end position="268"/>
    </location>
</feature>
<evidence type="ECO:0008006" key="4">
    <source>
        <dbReference type="Google" id="ProtNLM"/>
    </source>
</evidence>
<proteinExistence type="predicted"/>
<sequence length="786" mass="84561">MASDDERSEAQFYDAQDALVTLNAGHPSTLPESRGENVATTADSPTTTRLNALRVQHHRHSLQDVPALPAIPAKYLENGRPASISVPALHSIPRASGRARDIEDGGAQRGRARRAKDAGPLSRSKNGVDTVTLTVSAGHCDDNLVTKKARQRSLPALAPRPQRQLSDPERTSDLGAPETMARRGKDGDLFLELAHDDAQDEVRPLTRAASRLSQFNSRRSLPPEGLLSSAADRRPRSSGSLLQQRPVSRFSGYPTEGIRSAEKCREPFGRSSLEGEDNASVSGRSTSSRARPYIIAPERPDVSARMRDRARSPEVHSFSRRRPSYGQTSPQLYKGRQSQLASKANDSQDDSPAGSSEPKADSASVESQTDTVWDELDDLKSRIKKLELTGKHPPTSGVAVSGSSSERPRTATTAPTTIDLSPKHEQKSDGRPTTQSDSGAQAVGALGATNIHPTLHTALAKAKPLLNPTLYRTLEATAADALQLAAMTGSNTGPHGTTFSAASIINGGSERHVRRKADTMCRNLTDLCLALCEGKHEASSVATTPINLEPVRSSPTIRYSRSSIGGHGDTAVPVSRPMSRLEARRTSILGVLPNGSVSGNSRRESADDVSASEQEGTPSQADGPQRELRHVGRASSRLLSARLSRQEDVSGDEDPTTRPASRAMTDAGGSRNRPSASSDYARSPRTAESPRFRETLTARRTNGSAFEANKEHSRVASLSSDVGRKRWTRESTPPVLEEELNEAGEYQPSSQPKRRLTSLGQFSARRAAEMPSRAASLSSRRHVVEG</sequence>
<dbReference type="eggNOG" id="ENOG502S1ZU">
    <property type="taxonomic scope" value="Eukaryota"/>
</dbReference>
<feature type="compositionally biased region" description="Basic and acidic residues" evidence="1">
    <location>
        <begin position="688"/>
        <end position="697"/>
    </location>
</feature>
<dbReference type="STRING" id="717646.M2M0J5"/>
<dbReference type="OMA" id="TNWIADQ"/>
<feature type="compositionally biased region" description="Polar residues" evidence="1">
    <location>
        <begin position="325"/>
        <end position="345"/>
    </location>
</feature>
<feature type="compositionally biased region" description="Polar residues" evidence="1">
    <location>
        <begin position="237"/>
        <end position="246"/>
    </location>
</feature>
<feature type="region of interest" description="Disordered" evidence="1">
    <location>
        <begin position="591"/>
        <end position="786"/>
    </location>
</feature>
<protein>
    <recommendedName>
        <fullName evidence="4">LPXTG-motif cell wall anchor domain protein</fullName>
    </recommendedName>
</protein>
<dbReference type="KEGG" id="bcom:BAUCODRAFT_144169"/>
<dbReference type="GeneID" id="19108473"/>
<feature type="compositionally biased region" description="Basic and acidic residues" evidence="1">
    <location>
        <begin position="298"/>
        <end position="314"/>
    </location>
</feature>
<feature type="region of interest" description="Disordered" evidence="1">
    <location>
        <begin position="213"/>
        <end position="372"/>
    </location>
</feature>
<feature type="region of interest" description="Disordered" evidence="1">
    <location>
        <begin position="150"/>
        <end position="182"/>
    </location>
</feature>
<dbReference type="RefSeq" id="XP_007671692.1">
    <property type="nucleotide sequence ID" value="XM_007673502.1"/>
</dbReference>
<dbReference type="OrthoDB" id="5369729at2759"/>
<feature type="region of interest" description="Disordered" evidence="1">
    <location>
        <begin position="87"/>
        <end position="126"/>
    </location>
</feature>
<dbReference type="Proteomes" id="UP000011761">
    <property type="component" value="Unassembled WGS sequence"/>
</dbReference>
<keyword evidence="3" id="KW-1185">Reference proteome</keyword>
<feature type="region of interest" description="Disordered" evidence="1">
    <location>
        <begin position="23"/>
        <end position="46"/>
    </location>
</feature>
<evidence type="ECO:0000313" key="2">
    <source>
        <dbReference type="EMBL" id="EMD00508.1"/>
    </source>
</evidence>
<feature type="compositionally biased region" description="Basic and acidic residues" evidence="1">
    <location>
        <begin position="421"/>
        <end position="430"/>
    </location>
</feature>
<evidence type="ECO:0000313" key="3">
    <source>
        <dbReference type="Proteomes" id="UP000011761"/>
    </source>
</evidence>
<gene>
    <name evidence="2" type="ORF">BAUCODRAFT_144169</name>
</gene>